<evidence type="ECO:0000256" key="1">
    <source>
        <dbReference type="ARBA" id="ARBA00004496"/>
    </source>
</evidence>
<name>K7Z9G0_BDEBC</name>
<dbReference type="InterPro" id="IPR013374">
    <property type="entry name" value="ATPase_typ4_pilus-assembl_PilB"/>
</dbReference>
<dbReference type="FunFam" id="3.40.50.300:FF:000398">
    <property type="entry name" value="Type IV pilus assembly ATPase PilB"/>
    <property type="match status" value="1"/>
</dbReference>
<keyword evidence="5" id="KW-0067">ATP-binding</keyword>
<keyword evidence="3" id="KW-0963">Cytoplasm</keyword>
<dbReference type="PANTHER" id="PTHR30258:SF1">
    <property type="entry name" value="PROTEIN TRANSPORT PROTEIN HOFB HOMOLOG"/>
    <property type="match status" value="1"/>
</dbReference>
<evidence type="ECO:0000256" key="4">
    <source>
        <dbReference type="ARBA" id="ARBA00022741"/>
    </source>
</evidence>
<keyword evidence="4" id="KW-0547">Nucleotide-binding</keyword>
<dbReference type="SUPFAM" id="SSF52540">
    <property type="entry name" value="P-loop containing nucleoside triphosphate hydrolases"/>
    <property type="match status" value="1"/>
</dbReference>
<dbReference type="InterPro" id="IPR027417">
    <property type="entry name" value="P-loop_NTPase"/>
</dbReference>
<comment type="subcellular location">
    <subcellularLocation>
        <location evidence="1">Cytoplasm</location>
    </subcellularLocation>
</comment>
<dbReference type="CDD" id="cd01129">
    <property type="entry name" value="PulE-GspE-like"/>
    <property type="match status" value="1"/>
</dbReference>
<dbReference type="GO" id="GO:0016887">
    <property type="term" value="F:ATP hydrolysis activity"/>
    <property type="evidence" value="ECO:0007669"/>
    <property type="project" value="InterPro"/>
</dbReference>
<dbReference type="PROSITE" id="PS00662">
    <property type="entry name" value="T2SP_E"/>
    <property type="match status" value="1"/>
</dbReference>
<sequence length="566" mass="61845">MSSLKIGEILVKQGLLKPDQLALAMEEQKKTGQRLTNSIIQLGYLKDNQILRAVEKHFAVPGVEVNTFEIDATVIAMIPKDVCEKNTLIPLQKAGNTLVVAFADPSNIIVKEDLRFITRCRIQAVVGTESAIMSGIEKYYGGSISTKSLNTMGVGDEDDFILSAGPATEVIDQDGGSEDAPIIKFVNSILADAIRKKVSDIHFEPYEKKYRVRFRIDGNLVEATAPPAGTAAAIASRIKIMSKLDIAEKRRPQDGRLKVRTKAKEMDFRVSVLPTLWGEKVVLRLLDKSNLQLDMTKLGFEEDDLKIFKSTINLPQGMVLITGPTGSGKTTTIYSALAELNQPDVNISTAEDPVEFNLEGINQVQMNPDIDLNFSSALKSFLRQDPDVVMVGEIRDLETAEIAFKAASTGHLVVSTLHTNDAPGTVIRLTEMGVAPYIITSTVNLIVAQRLVGKVCESCKAPVEVPAQTLMNLGVPQAEIGDYKLMRGKGCANCNNTGIKGRLAIYELLAMTEKMKEAILKGASTGQLRFLAREQGMRTLRRSALLKLKRGVTTIEEVLNASVKDT</sequence>
<evidence type="ECO:0000256" key="3">
    <source>
        <dbReference type="ARBA" id="ARBA00022490"/>
    </source>
</evidence>
<evidence type="ECO:0000256" key="5">
    <source>
        <dbReference type="ARBA" id="ARBA00022840"/>
    </source>
</evidence>
<gene>
    <name evidence="7" type="primary">pilB</name>
    <name evidence="7" type="ORF">Bdt_1498</name>
</gene>
<reference evidence="7 8" key="1">
    <citation type="journal article" date="2012" name="BMC Genomics">
        <title>Genome analysis of a simultaneously predatory and prey-independent, novel Bdellovibrio bacteriovorus from the River Tiber, supports in silico predictions of both ancient and recent lateral gene transfer from diverse bacteria.</title>
        <authorList>
            <person name="Hobley L."/>
            <person name="Lerner T.R."/>
            <person name="Williams L.E."/>
            <person name="Lambert C."/>
            <person name="Till R."/>
            <person name="Milner D.S."/>
            <person name="Basford S.M."/>
            <person name="Capeness M.J."/>
            <person name="Fenton A.K."/>
            <person name="Atterbury R.J."/>
            <person name="Harris M.A."/>
            <person name="Sockett R.E."/>
        </authorList>
    </citation>
    <scope>NUCLEOTIDE SEQUENCE [LARGE SCALE GENOMIC DNA]</scope>
    <source>
        <strain evidence="7 8">Tiberius</strain>
    </source>
</reference>
<dbReference type="AlphaFoldDB" id="K7Z9G0"/>
<proteinExistence type="inferred from homology"/>
<feature type="domain" description="Bacterial type II secretion system protein E" evidence="6">
    <location>
        <begin position="382"/>
        <end position="396"/>
    </location>
</feature>
<dbReference type="FunFam" id="3.30.450.90:FF:000001">
    <property type="entry name" value="Type II secretion system ATPase GspE"/>
    <property type="match status" value="1"/>
</dbReference>
<dbReference type="Pfam" id="PF00437">
    <property type="entry name" value="T2SSE"/>
    <property type="match status" value="1"/>
</dbReference>
<dbReference type="STRING" id="1069642.Bdt_1498"/>
<dbReference type="Gene3D" id="3.30.300.160">
    <property type="entry name" value="Type II secretion system, protein E, N-terminal domain"/>
    <property type="match status" value="1"/>
</dbReference>
<organism evidence="7 8">
    <name type="scientific">Bdellovibrio bacteriovorus str. Tiberius</name>
    <dbReference type="NCBI Taxonomy" id="1069642"/>
    <lineage>
        <taxon>Bacteria</taxon>
        <taxon>Pseudomonadati</taxon>
        <taxon>Bdellovibrionota</taxon>
        <taxon>Bdellovibrionia</taxon>
        <taxon>Bdellovibrionales</taxon>
        <taxon>Pseudobdellovibrionaceae</taxon>
        <taxon>Bdellovibrio</taxon>
    </lineage>
</organism>
<dbReference type="EMBL" id="CP002930">
    <property type="protein sequence ID" value="AFY01194.1"/>
    <property type="molecule type" value="Genomic_DNA"/>
</dbReference>
<dbReference type="FunFam" id="3.30.300.160:FF:000002">
    <property type="entry name" value="Type II secretion system protein E"/>
    <property type="match status" value="1"/>
</dbReference>
<dbReference type="Proteomes" id="UP000010074">
    <property type="component" value="Chromosome"/>
</dbReference>
<evidence type="ECO:0000256" key="2">
    <source>
        <dbReference type="ARBA" id="ARBA00006611"/>
    </source>
</evidence>
<dbReference type="InterPro" id="IPR001482">
    <property type="entry name" value="T2SS/T4SS_dom"/>
</dbReference>
<dbReference type="Pfam" id="PF05157">
    <property type="entry name" value="MshEN"/>
    <property type="match status" value="1"/>
</dbReference>
<evidence type="ECO:0000313" key="7">
    <source>
        <dbReference type="EMBL" id="AFY01194.1"/>
    </source>
</evidence>
<dbReference type="Gene3D" id="3.30.450.90">
    <property type="match status" value="1"/>
</dbReference>
<dbReference type="GO" id="GO:0005886">
    <property type="term" value="C:plasma membrane"/>
    <property type="evidence" value="ECO:0007669"/>
    <property type="project" value="TreeGrafter"/>
</dbReference>
<accession>K7Z9G0</accession>
<dbReference type="InterPro" id="IPR037257">
    <property type="entry name" value="T2SS_E_N_sf"/>
</dbReference>
<evidence type="ECO:0000313" key="8">
    <source>
        <dbReference type="Proteomes" id="UP000010074"/>
    </source>
</evidence>
<dbReference type="Gene3D" id="3.40.50.300">
    <property type="entry name" value="P-loop containing nucleotide triphosphate hydrolases"/>
    <property type="match status" value="1"/>
</dbReference>
<dbReference type="RefSeq" id="WP_015090652.1">
    <property type="nucleotide sequence ID" value="NC_019567.1"/>
</dbReference>
<dbReference type="InterPro" id="IPR007831">
    <property type="entry name" value="T2SS_GspE_N"/>
</dbReference>
<dbReference type="PANTHER" id="PTHR30258">
    <property type="entry name" value="TYPE II SECRETION SYSTEM PROTEIN GSPE-RELATED"/>
    <property type="match status" value="1"/>
</dbReference>
<dbReference type="NCBIfam" id="TIGR02538">
    <property type="entry name" value="type_IV_pilB"/>
    <property type="match status" value="1"/>
</dbReference>
<dbReference type="GO" id="GO:0005737">
    <property type="term" value="C:cytoplasm"/>
    <property type="evidence" value="ECO:0007669"/>
    <property type="project" value="UniProtKB-SubCell"/>
</dbReference>
<protein>
    <submittedName>
        <fullName evidence="7">Type IV pilus biogenesis protein PilB</fullName>
    </submittedName>
</protein>
<dbReference type="KEGG" id="bbat:Bdt_1498"/>
<dbReference type="GO" id="GO:0005524">
    <property type="term" value="F:ATP binding"/>
    <property type="evidence" value="ECO:0007669"/>
    <property type="project" value="UniProtKB-KW"/>
</dbReference>
<dbReference type="PATRIC" id="fig|1069642.3.peg.1478"/>
<dbReference type="HOGENOM" id="CLU_013446_10_1_7"/>
<dbReference type="OrthoDB" id="5288019at2"/>
<dbReference type="GO" id="GO:0009297">
    <property type="term" value="P:pilus assembly"/>
    <property type="evidence" value="ECO:0007669"/>
    <property type="project" value="InterPro"/>
</dbReference>
<comment type="similarity">
    <text evidence="2">Belongs to the GSP E family.</text>
</comment>
<dbReference type="SUPFAM" id="SSF160246">
    <property type="entry name" value="EspE N-terminal domain-like"/>
    <property type="match status" value="1"/>
</dbReference>
<evidence type="ECO:0000259" key="6">
    <source>
        <dbReference type="PROSITE" id="PS00662"/>
    </source>
</evidence>